<evidence type="ECO:0000259" key="6">
    <source>
        <dbReference type="Pfam" id="PF09763"/>
    </source>
</evidence>
<organism evidence="8 9">
    <name type="scientific">Parascedosporium putredinis</name>
    <dbReference type="NCBI Taxonomy" id="1442378"/>
    <lineage>
        <taxon>Eukaryota</taxon>
        <taxon>Fungi</taxon>
        <taxon>Dikarya</taxon>
        <taxon>Ascomycota</taxon>
        <taxon>Pezizomycotina</taxon>
        <taxon>Sordariomycetes</taxon>
        <taxon>Hypocreomycetidae</taxon>
        <taxon>Microascales</taxon>
        <taxon>Microascaceae</taxon>
        <taxon>Parascedosporium</taxon>
    </lineage>
</organism>
<feature type="region of interest" description="Disordered" evidence="5">
    <location>
        <begin position="17"/>
        <end position="48"/>
    </location>
</feature>
<feature type="region of interest" description="Disordered" evidence="5">
    <location>
        <begin position="1364"/>
        <end position="1394"/>
    </location>
</feature>
<reference evidence="8" key="1">
    <citation type="submission" date="2022-11" db="EMBL/GenBank/DDBJ databases">
        <authorList>
            <person name="Scott C."/>
            <person name="Bruce N."/>
        </authorList>
    </citation>
    <scope>NUCLEOTIDE SEQUENCE</scope>
</reference>
<name>A0A9P1H941_9PEZI</name>
<evidence type="ECO:0000313" key="8">
    <source>
        <dbReference type="EMBL" id="CAI4217520.1"/>
    </source>
</evidence>
<dbReference type="GO" id="GO:0006887">
    <property type="term" value="P:exocytosis"/>
    <property type="evidence" value="ECO:0007669"/>
    <property type="project" value="UniProtKB-KW"/>
</dbReference>
<keyword evidence="2" id="KW-0813">Transport</keyword>
<dbReference type="InterPro" id="IPR015947">
    <property type="entry name" value="PUA-like_sf"/>
</dbReference>
<feature type="compositionally biased region" description="Basic and acidic residues" evidence="5">
    <location>
        <begin position="246"/>
        <end position="255"/>
    </location>
</feature>
<dbReference type="OrthoDB" id="27109at2759"/>
<sequence length="1631" mass="181803">MDPVLQETYITHLRITEYSTHPSNPPPLTLETPKSRNPESSSSQSAREEVFIASLVKIYGKYTNGKVPELTGFDPRELDQVLGRRPPPVRPPPNQAALRRLAGNDKSQDSLSNANNSSSSSFNAPPSRADEPTPRPPRSRGGMAGPGAFGRFGDPSPEPTPNLPTERPPPDRPRPRRRPPIDLARPQQFADRDLVPAPLMSPGMKREPVAPPPRSVDRMSPRNNSLTQRSETSSIRERSFSGQNDAPRESPRRGDTTGSLPPKSPSQSSFMRATPNPEPPLPRSESPAALDADESRPGLGPMIKSRRVEQERTPSPPPPEDSDETRPGLGSMFKSRRLNTDPASPSDEDTSRPGLGPMIKGKRSKGDIAGSLWKAAAVAGAFKPRPGGAGERLRLAQAKQEEGPDGITGVVPAPPRPAPPPEPVIPEPEPPKPPKLEETVPSVPEVKITVPPSSRPTSLQSSVKDNRQSIDEVAAPKEEQQPKDEPRRTIPAGNDGKYLATLGVDAAQISTLLAAPKGVQLREWMDVSGFVPGEQIRSCTWDKMKGDLDRELDKAQAGGWLSRFKDEDERIEAIKDGIDLVIAECEQLDDLLTLYSAGLGTITSDIDFLEAQAEGIQASGLADVEDSLLQLYKTMRKIDPSLCGYDNKNKAGGAASELKPFVDDLELATALGIDLDPTNGLTSSYEKMRVVQDKKEICLQESNIFINRYLRQMETEFDTAFGSTKNMLDRALSRKSDREIYQTHRRYLWKYVGLTLYARDIHLDAWGNLMQKYQEQGNPYLSLLSHEGLATAARKLTVKRSQTLAGRFRSDAVNKIVADKGTDNKSQSYEVFRGVLDDLIPLVEMEHNFIIDFFHATTLEQTTFEDYLATHPPGQDRKAPDNEWLGFRRMEPDREMARRVTKTMEGMFSFLESDLQKLVEWVVFNNPLHALGVLASLEIKMESLGGSNQEFLNALLQKIRSALETRFKKFVDEQIRAIEEKKVKMAKKRRGVIQFFRVFPHFAVAIENIMSAFHPGAVDVRHMVNEEYARVLKAMFEALKVIARESKGVGVSATTNDPEDKEALNYHILLIENLSYFIEEMSDIANVDVLEDRKQEALQEYNKHLDQYLSSVMRRPLGKLLDYIENVEAQLQAMKTPSQIASQPSNSKAVFNKVLSVYDSKEVRKGIEALRKRVEKHFGDAEEATGVGSSGRELVDKVTEECEKYYGKVELRIATITAEVYGGDVLFEWPRQEVRNAFAGRGGLKRETTRATINDSEDEDEDQNSDGGLDEFITTGRRVRINDVEEEIPNRRIETKSPSVIPQTPLKKQTRCQSPKLKAAKSGKRIEPGGEKQNEEDAYAVGEETQFALDLLASGTEGTLSTIQSGYQETSQNSSRKRPDPVKQTPRQTRKKATVTFSSPQFCPDEEDDHAAQHKTQVYTQMNSQRVDLAIIRAMPPPTDRSDIFISIHPQHVQKIVNGTKDHEFRTWKIPSTVSRIWIYVTKPESMLRYMACIGPAKVPGEIVNERGIGNAEFNKKAGKPGFAYEIEELYELNNPVPLKRMKDNGWVDAAPQKYAFVPPVVVSQLQANLRCQLLLDDDGEGPIFEDEINASQPKQSATLSQETGEVEAQLLSDIAYSTQHPHRTTGYSRI</sequence>
<keyword evidence="9" id="KW-1185">Reference proteome</keyword>
<evidence type="ECO:0000256" key="4">
    <source>
        <dbReference type="ARBA" id="ARBA00023054"/>
    </source>
</evidence>
<dbReference type="GO" id="GO:0005886">
    <property type="term" value="C:plasma membrane"/>
    <property type="evidence" value="ECO:0007669"/>
    <property type="project" value="TreeGrafter"/>
</dbReference>
<feature type="compositionally biased region" description="Basic and acidic residues" evidence="5">
    <location>
        <begin position="464"/>
        <end position="488"/>
    </location>
</feature>
<dbReference type="Pfam" id="PF09763">
    <property type="entry name" value="Sec3_CC"/>
    <property type="match status" value="1"/>
</dbReference>
<feature type="domain" description="Exocyst complex component Sec3 C-terminal" evidence="7">
    <location>
        <begin position="853"/>
        <end position="1223"/>
    </location>
</feature>
<accession>A0A9P1H941</accession>
<dbReference type="GO" id="GO:0006893">
    <property type="term" value="P:Golgi to plasma membrane transport"/>
    <property type="evidence" value="ECO:0007669"/>
    <property type="project" value="TreeGrafter"/>
</dbReference>
<feature type="compositionally biased region" description="Basic and acidic residues" evidence="5">
    <location>
        <begin position="391"/>
        <end position="402"/>
    </location>
</feature>
<protein>
    <recommendedName>
        <fullName evidence="10">Exocyst complex component Sec3 PIP2-binding N-terminal domain-containing protein</fullName>
    </recommendedName>
</protein>
<evidence type="ECO:0000313" key="9">
    <source>
        <dbReference type="Proteomes" id="UP000838763"/>
    </source>
</evidence>
<dbReference type="SUPFAM" id="SSF88697">
    <property type="entry name" value="PUA domain-like"/>
    <property type="match status" value="1"/>
</dbReference>
<dbReference type="PANTHER" id="PTHR16092">
    <property type="entry name" value="SEC3/SYNTAXIN-RELATED"/>
    <property type="match status" value="1"/>
</dbReference>
<feature type="compositionally biased region" description="Low complexity" evidence="5">
    <location>
        <begin position="110"/>
        <end position="127"/>
    </location>
</feature>
<evidence type="ECO:0000256" key="2">
    <source>
        <dbReference type="ARBA" id="ARBA00022448"/>
    </source>
</evidence>
<dbReference type="GO" id="GO:0000145">
    <property type="term" value="C:exocyst"/>
    <property type="evidence" value="ECO:0007669"/>
    <property type="project" value="InterPro"/>
</dbReference>
<evidence type="ECO:0000256" key="1">
    <source>
        <dbReference type="ARBA" id="ARBA00006518"/>
    </source>
</evidence>
<feature type="domain" description="Exocyst complex component Sec3 coiled-coil" evidence="6">
    <location>
        <begin position="542"/>
        <end position="618"/>
    </location>
</feature>
<dbReference type="GO" id="GO:0005546">
    <property type="term" value="F:phosphatidylinositol-4,5-bisphosphate binding"/>
    <property type="evidence" value="ECO:0007669"/>
    <property type="project" value="TreeGrafter"/>
</dbReference>
<feature type="compositionally biased region" description="Acidic residues" evidence="5">
    <location>
        <begin position="1255"/>
        <end position="1264"/>
    </location>
</feature>
<gene>
    <name evidence="8" type="ORF">PPNO1_LOCUS7127</name>
</gene>
<feature type="region of interest" description="Disordered" evidence="5">
    <location>
        <begin position="1248"/>
        <end position="1271"/>
    </location>
</feature>
<dbReference type="InterPro" id="IPR019160">
    <property type="entry name" value="Sec3_CC"/>
</dbReference>
<evidence type="ECO:0000256" key="3">
    <source>
        <dbReference type="ARBA" id="ARBA00022483"/>
    </source>
</evidence>
<feature type="compositionally biased region" description="Pro residues" evidence="5">
    <location>
        <begin position="412"/>
        <end position="428"/>
    </location>
</feature>
<feature type="compositionally biased region" description="Polar residues" evidence="5">
    <location>
        <begin position="451"/>
        <end position="463"/>
    </location>
</feature>
<comment type="similarity">
    <text evidence="1">Belongs to the SEC3 family.</text>
</comment>
<evidence type="ECO:0000256" key="5">
    <source>
        <dbReference type="SAM" id="MobiDB-lite"/>
    </source>
</evidence>
<dbReference type="EMBL" id="CALLCH030000016">
    <property type="protein sequence ID" value="CAI4217520.1"/>
    <property type="molecule type" value="Genomic_DNA"/>
</dbReference>
<feature type="compositionally biased region" description="Polar residues" evidence="5">
    <location>
        <begin position="221"/>
        <end position="233"/>
    </location>
</feature>
<feature type="region of interest" description="Disordered" evidence="5">
    <location>
        <begin position="104"/>
        <end position="366"/>
    </location>
</feature>
<dbReference type="Proteomes" id="UP000838763">
    <property type="component" value="Unassembled WGS sequence"/>
</dbReference>
<keyword evidence="3" id="KW-0268">Exocytosis</keyword>
<dbReference type="InterPro" id="IPR048628">
    <property type="entry name" value="Sec3_C"/>
</dbReference>
<dbReference type="Pfam" id="PF20654">
    <property type="entry name" value="Sec3_C-term"/>
    <property type="match status" value="1"/>
</dbReference>
<evidence type="ECO:0000259" key="7">
    <source>
        <dbReference type="Pfam" id="PF20654"/>
    </source>
</evidence>
<evidence type="ECO:0008006" key="10">
    <source>
        <dbReference type="Google" id="ProtNLM"/>
    </source>
</evidence>
<feature type="compositionally biased region" description="Polar residues" evidence="5">
    <location>
        <begin position="1364"/>
        <end position="1374"/>
    </location>
</feature>
<feature type="region of interest" description="Disordered" evidence="5">
    <location>
        <begin position="382"/>
        <end position="494"/>
    </location>
</feature>
<keyword evidence="4" id="KW-0175">Coiled coil</keyword>
<proteinExistence type="inferred from homology"/>
<feature type="compositionally biased region" description="Basic and acidic residues" evidence="5">
    <location>
        <begin position="1324"/>
        <end position="1335"/>
    </location>
</feature>
<dbReference type="PANTHER" id="PTHR16092:SF14">
    <property type="entry name" value="EXOCYST COMPLEX COMPONENT 1 ISOFORM X1"/>
    <property type="match status" value="1"/>
</dbReference>
<comment type="caution">
    <text evidence="8">The sequence shown here is derived from an EMBL/GenBank/DDBJ whole genome shotgun (WGS) entry which is preliminary data.</text>
</comment>
<feature type="region of interest" description="Disordered" evidence="5">
    <location>
        <begin position="1296"/>
        <end position="1337"/>
    </location>
</feature>
<feature type="compositionally biased region" description="Basic and acidic residues" evidence="5">
    <location>
        <begin position="429"/>
        <end position="438"/>
    </location>
</feature>